<evidence type="ECO:0000313" key="2">
    <source>
        <dbReference type="Proteomes" id="UP000076128"/>
    </source>
</evidence>
<organism evidence="1 2">
    <name type="scientific">Frigidibacter mobilis</name>
    <dbReference type="NCBI Taxonomy" id="1335048"/>
    <lineage>
        <taxon>Bacteria</taxon>
        <taxon>Pseudomonadati</taxon>
        <taxon>Pseudomonadota</taxon>
        <taxon>Alphaproteobacteria</taxon>
        <taxon>Rhodobacterales</taxon>
        <taxon>Paracoccaceae</taxon>
        <taxon>Frigidibacter</taxon>
    </lineage>
</organism>
<evidence type="ECO:0000313" key="1">
    <source>
        <dbReference type="EMBL" id="AMY69235.1"/>
    </source>
</evidence>
<name>A0A159Z2L2_9RHOB</name>
<dbReference type="EMBL" id="CP012661">
    <property type="protein sequence ID" value="AMY69235.1"/>
    <property type="molecule type" value="Genomic_DNA"/>
</dbReference>
<keyword evidence="2" id="KW-1185">Reference proteome</keyword>
<protein>
    <submittedName>
        <fullName evidence="1">Uncharacterized protein</fullName>
    </submittedName>
</protein>
<proteinExistence type="predicted"/>
<gene>
    <name evidence="1" type="ORF">AKL17_1986</name>
</gene>
<reference evidence="1 2" key="1">
    <citation type="submission" date="2015-09" db="EMBL/GenBank/DDBJ databases">
        <title>Complete genome sequence of Defluviimonas alba cai42t isolated from an oilfield in Xinjiang.</title>
        <authorList>
            <person name="Geng S."/>
            <person name="Pan X."/>
            <person name="Wu X."/>
        </authorList>
    </citation>
    <scope>NUCLEOTIDE SEQUENCE [LARGE SCALE GENOMIC DNA]</scope>
    <source>
        <strain evidence="2">cai42</strain>
    </source>
</reference>
<dbReference type="Proteomes" id="UP000076128">
    <property type="component" value="Chromosome"/>
</dbReference>
<dbReference type="AlphaFoldDB" id="A0A159Z2L2"/>
<sequence length="216" mass="23393">MPGLDAQIVHRAHHFQRAQNPQHPVILAARRLGIEMAAHIDRQRVRVGAGAGGEHGAHLVDAHRQPRRLAPAGEELASLGIGIGQGLAVVAARDPGADLSHLHQAVPQACGVDPQVLSPRGFPLCRHHVSPRWVPFGSLPGALKAWHRVLLWAIPVSDHLVRFHATQPLRTINANLAGLPRMDDCTRPPAMKMSIQRMLRIGGLTSTKQVSGQFDP</sequence>
<dbReference type="KEGG" id="daa:AKL17_1986"/>
<accession>A0A159Z2L2</accession>